<accession>A0A0D8XCG0</accession>
<sequence length="173" mass="19983">MIELSRKKKHTGHIADASADRTIECQRRQLLPVDSPNLYKFMLTYRGTQLFCGALKTWAENKIFVKFDSRFEYVHDVAVTSLRMSIRVKRISKHFGVLQLPPKSPYPNKRSNANDAYITVHKIRINDSAKIDGYGIKYESNLFSVIGIQKEMRVLFITTVEIKDGFKDLLLTQ</sequence>
<dbReference type="EMBL" id="KN716682">
    <property type="protein sequence ID" value="KJH42295.1"/>
    <property type="molecule type" value="Genomic_DNA"/>
</dbReference>
<dbReference type="Proteomes" id="UP000053766">
    <property type="component" value="Unassembled WGS sequence"/>
</dbReference>
<reference evidence="1 2" key="1">
    <citation type="submission" date="2013-11" db="EMBL/GenBank/DDBJ databases">
        <title>Draft genome of the bovine lungworm Dictyocaulus viviparus.</title>
        <authorList>
            <person name="Mitreva M."/>
        </authorList>
    </citation>
    <scope>NUCLEOTIDE SEQUENCE [LARGE SCALE GENOMIC DNA]</scope>
    <source>
        <strain evidence="1 2">HannoverDv2000</strain>
    </source>
</reference>
<proteinExistence type="predicted"/>
<reference evidence="2" key="2">
    <citation type="journal article" date="2016" name="Sci. Rep.">
        <title>Dictyocaulus viviparus genome, variome and transcriptome elucidate lungworm biology and support future intervention.</title>
        <authorList>
            <person name="McNulty S.N."/>
            <person name="Strube C."/>
            <person name="Rosa B.A."/>
            <person name="Martin J.C."/>
            <person name="Tyagi R."/>
            <person name="Choi Y.J."/>
            <person name="Wang Q."/>
            <person name="Hallsworth Pepin K."/>
            <person name="Zhang X."/>
            <person name="Ozersky P."/>
            <person name="Wilson R.K."/>
            <person name="Sternberg P.W."/>
            <person name="Gasser R.B."/>
            <person name="Mitreva M."/>
        </authorList>
    </citation>
    <scope>NUCLEOTIDE SEQUENCE [LARGE SCALE GENOMIC DNA]</scope>
    <source>
        <strain evidence="2">HannoverDv2000</strain>
    </source>
</reference>
<organism evidence="1 2">
    <name type="scientific">Dictyocaulus viviparus</name>
    <name type="common">Bovine lungworm</name>
    <dbReference type="NCBI Taxonomy" id="29172"/>
    <lineage>
        <taxon>Eukaryota</taxon>
        <taxon>Metazoa</taxon>
        <taxon>Ecdysozoa</taxon>
        <taxon>Nematoda</taxon>
        <taxon>Chromadorea</taxon>
        <taxon>Rhabditida</taxon>
        <taxon>Rhabditina</taxon>
        <taxon>Rhabditomorpha</taxon>
        <taxon>Strongyloidea</taxon>
        <taxon>Metastrongylidae</taxon>
        <taxon>Dictyocaulus</taxon>
    </lineage>
</organism>
<dbReference type="AlphaFoldDB" id="A0A0D8XCG0"/>
<evidence type="ECO:0000313" key="1">
    <source>
        <dbReference type="EMBL" id="KJH42295.1"/>
    </source>
</evidence>
<protein>
    <submittedName>
        <fullName evidence="1">Uncharacterized protein</fullName>
    </submittedName>
</protein>
<keyword evidence="2" id="KW-1185">Reference proteome</keyword>
<gene>
    <name evidence="1" type="ORF">DICVIV_11714</name>
</gene>
<name>A0A0D8XCG0_DICVI</name>
<evidence type="ECO:0000313" key="2">
    <source>
        <dbReference type="Proteomes" id="UP000053766"/>
    </source>
</evidence>